<dbReference type="EMBL" id="BAAAHQ010000008">
    <property type="protein sequence ID" value="GAA0920796.1"/>
    <property type="molecule type" value="Genomic_DNA"/>
</dbReference>
<comment type="caution">
    <text evidence="3">The sequence shown here is derived from an EMBL/GenBank/DDBJ whole genome shotgun (WGS) entry which is preliminary data.</text>
</comment>
<dbReference type="Proteomes" id="UP001501578">
    <property type="component" value="Unassembled WGS sequence"/>
</dbReference>
<dbReference type="InterPro" id="IPR036388">
    <property type="entry name" value="WH-like_DNA-bd_sf"/>
</dbReference>
<dbReference type="InterPro" id="IPR000835">
    <property type="entry name" value="HTH_MarR-typ"/>
</dbReference>
<evidence type="ECO:0000259" key="2">
    <source>
        <dbReference type="SMART" id="SM00418"/>
    </source>
</evidence>
<keyword evidence="4" id="KW-1185">Reference proteome</keyword>
<evidence type="ECO:0000313" key="4">
    <source>
        <dbReference type="Proteomes" id="UP001501578"/>
    </source>
</evidence>
<dbReference type="InterPro" id="IPR011991">
    <property type="entry name" value="ArsR-like_HTH"/>
</dbReference>
<dbReference type="Pfam" id="PF12840">
    <property type="entry name" value="HTH_20"/>
    <property type="match status" value="1"/>
</dbReference>
<gene>
    <name evidence="3" type="ORF">GCM10009560_19230</name>
</gene>
<name>A0ABN1P1N1_9ACTN</name>
<dbReference type="SMART" id="SM00418">
    <property type="entry name" value="HTH_ARSR"/>
    <property type="match status" value="1"/>
</dbReference>
<evidence type="ECO:0008006" key="5">
    <source>
        <dbReference type="Google" id="ProtNLM"/>
    </source>
</evidence>
<dbReference type="CDD" id="cd00090">
    <property type="entry name" value="HTH_ARSR"/>
    <property type="match status" value="1"/>
</dbReference>
<proteinExistence type="predicted"/>
<accession>A0ABN1P1N1</accession>
<feature type="domain" description="HTH marR-type" evidence="1">
    <location>
        <begin position="14"/>
        <end position="127"/>
    </location>
</feature>
<evidence type="ECO:0000313" key="3">
    <source>
        <dbReference type="EMBL" id="GAA0920796.1"/>
    </source>
</evidence>
<dbReference type="InterPro" id="IPR001845">
    <property type="entry name" value="HTH_ArsR_DNA-bd_dom"/>
</dbReference>
<feature type="domain" description="HTH arsR-type" evidence="2">
    <location>
        <begin position="15"/>
        <end position="109"/>
    </location>
</feature>
<protein>
    <recommendedName>
        <fullName evidence="5">Transcriptional regulator</fullName>
    </recommendedName>
</protein>
<dbReference type="Gene3D" id="1.10.10.10">
    <property type="entry name" value="Winged helix-like DNA-binding domain superfamily/Winged helix DNA-binding domain"/>
    <property type="match status" value="1"/>
</dbReference>
<organism evidence="3 4">
    <name type="scientific">Nonomuraea longicatena</name>
    <dbReference type="NCBI Taxonomy" id="83682"/>
    <lineage>
        <taxon>Bacteria</taxon>
        <taxon>Bacillati</taxon>
        <taxon>Actinomycetota</taxon>
        <taxon>Actinomycetes</taxon>
        <taxon>Streptosporangiales</taxon>
        <taxon>Streptosporangiaceae</taxon>
        <taxon>Nonomuraea</taxon>
    </lineage>
</organism>
<evidence type="ECO:0000259" key="1">
    <source>
        <dbReference type="SMART" id="SM00347"/>
    </source>
</evidence>
<dbReference type="SUPFAM" id="SSF46785">
    <property type="entry name" value="Winged helix' DNA-binding domain"/>
    <property type="match status" value="1"/>
</dbReference>
<sequence length="187" mass="21074">MVGGMEDAYRISDPEVLRIVAHPLRVRLLGLLRAEGPATASQLGRKVDESSGSTSYHLRELAKHGFIEEDPSPDGRERRWRAKHLYTSWDNVQLSATPEGREVRAVMRDRQVEALARSAQGYDPQQWGESWDAVAGMSDFLFTLTPAALGEFFERTQALMEELAERCADDPEAAPVNLFYAGWPRER</sequence>
<reference evidence="3 4" key="1">
    <citation type="journal article" date="2019" name="Int. J. Syst. Evol. Microbiol.">
        <title>The Global Catalogue of Microorganisms (GCM) 10K type strain sequencing project: providing services to taxonomists for standard genome sequencing and annotation.</title>
        <authorList>
            <consortium name="The Broad Institute Genomics Platform"/>
            <consortium name="The Broad Institute Genome Sequencing Center for Infectious Disease"/>
            <person name="Wu L."/>
            <person name="Ma J."/>
        </authorList>
    </citation>
    <scope>NUCLEOTIDE SEQUENCE [LARGE SCALE GENOMIC DNA]</scope>
    <source>
        <strain evidence="3 4">JCM 11136</strain>
    </source>
</reference>
<dbReference type="SMART" id="SM00347">
    <property type="entry name" value="HTH_MARR"/>
    <property type="match status" value="1"/>
</dbReference>
<dbReference type="InterPro" id="IPR036390">
    <property type="entry name" value="WH_DNA-bd_sf"/>
</dbReference>